<dbReference type="InterPro" id="IPR001387">
    <property type="entry name" value="Cro/C1-type_HTH"/>
</dbReference>
<dbReference type="GO" id="GO:0003677">
    <property type="term" value="F:DNA binding"/>
    <property type="evidence" value="ECO:0007669"/>
    <property type="project" value="InterPro"/>
</dbReference>
<protein>
    <submittedName>
        <fullName evidence="2">Helix-turn-helix domain protein</fullName>
    </submittedName>
</protein>
<evidence type="ECO:0000313" key="3">
    <source>
        <dbReference type="Proteomes" id="UP000398619"/>
    </source>
</evidence>
<feature type="domain" description="HTH cro/C1-type" evidence="1">
    <location>
        <begin position="7"/>
        <end position="34"/>
    </location>
</feature>
<dbReference type="Gene3D" id="1.10.260.40">
    <property type="entry name" value="lambda repressor-like DNA-binding domains"/>
    <property type="match status" value="1"/>
</dbReference>
<gene>
    <name evidence="2" type="ORF">DLSSTS7063_02329</name>
</gene>
<name>A0A564UBJ6_9FIRM</name>
<sequence length="57" mass="6636">MTMGERIKQLRSTNGFTQEMLAEKMNVSVRQLQNGKWQTKIIRIEKSGFEGAIDENY</sequence>
<accession>A0A564UBJ6</accession>
<dbReference type="AlphaFoldDB" id="A0A564UBJ6"/>
<organism evidence="2 3">
    <name type="scientific">Dorea longicatena</name>
    <dbReference type="NCBI Taxonomy" id="88431"/>
    <lineage>
        <taxon>Bacteria</taxon>
        <taxon>Bacillati</taxon>
        <taxon>Bacillota</taxon>
        <taxon>Clostridia</taxon>
        <taxon>Lachnospirales</taxon>
        <taxon>Lachnospiraceae</taxon>
        <taxon>Dorea</taxon>
    </lineage>
</organism>
<reference evidence="2 3" key="1">
    <citation type="submission" date="2019-07" db="EMBL/GenBank/DDBJ databases">
        <authorList>
            <person name="Hibberd C M."/>
            <person name="Gehrig L. J."/>
            <person name="Chang H.-W."/>
            <person name="Venkatesh S."/>
        </authorList>
    </citation>
    <scope>NUCLEOTIDE SEQUENCE [LARGE SCALE GENOMIC DNA]</scope>
    <source>
        <strain evidence="2">Dorea_longicatena_SSTS_Bg7063</strain>
    </source>
</reference>
<dbReference type="RefSeq" id="WP_144101201.1">
    <property type="nucleotide sequence ID" value="NZ_CABHNM010000054.1"/>
</dbReference>
<evidence type="ECO:0000259" key="1">
    <source>
        <dbReference type="PROSITE" id="PS50943"/>
    </source>
</evidence>
<dbReference type="CDD" id="cd00093">
    <property type="entry name" value="HTH_XRE"/>
    <property type="match status" value="1"/>
</dbReference>
<dbReference type="InterPro" id="IPR010982">
    <property type="entry name" value="Lambda_DNA-bd_dom_sf"/>
</dbReference>
<dbReference type="SUPFAM" id="SSF47413">
    <property type="entry name" value="lambda repressor-like DNA-binding domains"/>
    <property type="match status" value="1"/>
</dbReference>
<proteinExistence type="predicted"/>
<dbReference type="PROSITE" id="PS50943">
    <property type="entry name" value="HTH_CROC1"/>
    <property type="match status" value="1"/>
</dbReference>
<dbReference type="EMBL" id="CABHNM010000054">
    <property type="protein sequence ID" value="VUX16870.1"/>
    <property type="molecule type" value="Genomic_DNA"/>
</dbReference>
<dbReference type="Proteomes" id="UP000398619">
    <property type="component" value="Unassembled WGS sequence"/>
</dbReference>
<evidence type="ECO:0000313" key="2">
    <source>
        <dbReference type="EMBL" id="VUX16870.1"/>
    </source>
</evidence>